<dbReference type="GO" id="GO:0016887">
    <property type="term" value="F:ATP hydrolysis activity"/>
    <property type="evidence" value="ECO:0007669"/>
    <property type="project" value="RHEA"/>
</dbReference>
<dbReference type="Gene3D" id="1.10.10.160">
    <property type="match status" value="1"/>
</dbReference>
<dbReference type="EC" id="5.6.2.4" evidence="11"/>
<dbReference type="GO" id="GO:0043138">
    <property type="term" value="F:3'-5' DNA helicase activity"/>
    <property type="evidence" value="ECO:0007669"/>
    <property type="project" value="UniProtKB-UniRule"/>
</dbReference>
<keyword evidence="3 11" id="KW-0547">Nucleotide-binding</keyword>
<evidence type="ECO:0000313" key="15">
    <source>
        <dbReference type="EMBL" id="TCS43918.1"/>
    </source>
</evidence>
<keyword evidence="4 11" id="KW-0378">Hydrolase</keyword>
<dbReference type="OrthoDB" id="9806690at2"/>
<evidence type="ECO:0000259" key="13">
    <source>
        <dbReference type="PROSITE" id="PS51198"/>
    </source>
</evidence>
<dbReference type="GO" id="GO:0005829">
    <property type="term" value="C:cytosol"/>
    <property type="evidence" value="ECO:0007669"/>
    <property type="project" value="TreeGrafter"/>
</dbReference>
<evidence type="ECO:0000256" key="1">
    <source>
        <dbReference type="ARBA" id="ARBA00009922"/>
    </source>
</evidence>
<keyword evidence="6 11" id="KW-0067">ATP-binding</keyword>
<keyword evidence="16" id="KW-1185">Reference proteome</keyword>
<feature type="binding site" evidence="12">
    <location>
        <begin position="24"/>
        <end position="31"/>
    </location>
    <ligand>
        <name>ATP</name>
        <dbReference type="ChEBI" id="CHEBI:30616"/>
    </ligand>
</feature>
<dbReference type="SUPFAM" id="SSF52540">
    <property type="entry name" value="P-loop containing nucleoside triphosphate hydrolases"/>
    <property type="match status" value="1"/>
</dbReference>
<dbReference type="GO" id="GO:0005524">
    <property type="term" value="F:ATP binding"/>
    <property type="evidence" value="ECO:0007669"/>
    <property type="project" value="UniProtKB-UniRule"/>
</dbReference>
<dbReference type="PROSITE" id="PS51217">
    <property type="entry name" value="UVRD_HELICASE_CTER"/>
    <property type="match status" value="1"/>
</dbReference>
<evidence type="ECO:0000256" key="10">
    <source>
        <dbReference type="ARBA" id="ARBA00048988"/>
    </source>
</evidence>
<proteinExistence type="inferred from homology"/>
<comment type="similarity">
    <text evidence="1 11">Belongs to the helicase family. UvrD subfamily.</text>
</comment>
<dbReference type="PANTHER" id="PTHR11070">
    <property type="entry name" value="UVRD / RECB / PCRA DNA HELICASE FAMILY MEMBER"/>
    <property type="match status" value="1"/>
</dbReference>
<evidence type="ECO:0000256" key="4">
    <source>
        <dbReference type="ARBA" id="ARBA00022801"/>
    </source>
</evidence>
<dbReference type="CDD" id="cd17932">
    <property type="entry name" value="DEXQc_UvrD"/>
    <property type="match status" value="1"/>
</dbReference>
<evidence type="ECO:0000256" key="9">
    <source>
        <dbReference type="ARBA" id="ARBA00034617"/>
    </source>
</evidence>
<name>A0A4R3IE97_9GAMM</name>
<dbReference type="GO" id="GO:0000725">
    <property type="term" value="P:recombinational repair"/>
    <property type="evidence" value="ECO:0007669"/>
    <property type="project" value="TreeGrafter"/>
</dbReference>
<dbReference type="Gene3D" id="3.40.50.300">
    <property type="entry name" value="P-loop containing nucleotide triphosphate hydrolases"/>
    <property type="match status" value="2"/>
</dbReference>
<gene>
    <name evidence="11" type="primary">rep</name>
    <name evidence="15" type="ORF">BCF53_101261</name>
</gene>
<accession>A0A4R3IE97</accession>
<evidence type="ECO:0000256" key="7">
    <source>
        <dbReference type="ARBA" id="ARBA00023125"/>
    </source>
</evidence>
<evidence type="ECO:0000256" key="12">
    <source>
        <dbReference type="PROSITE-ProRule" id="PRU00560"/>
    </source>
</evidence>
<organism evidence="15 16">
    <name type="scientific">Reinekea marinisedimentorum</name>
    <dbReference type="NCBI Taxonomy" id="230495"/>
    <lineage>
        <taxon>Bacteria</taxon>
        <taxon>Pseudomonadati</taxon>
        <taxon>Pseudomonadota</taxon>
        <taxon>Gammaproteobacteria</taxon>
        <taxon>Oceanospirillales</taxon>
        <taxon>Saccharospirillaceae</taxon>
        <taxon>Reinekea</taxon>
    </lineage>
</organism>
<dbReference type="Gene3D" id="1.10.486.10">
    <property type="entry name" value="PCRA, domain 4"/>
    <property type="match status" value="1"/>
</dbReference>
<dbReference type="Proteomes" id="UP000295793">
    <property type="component" value="Unassembled WGS sequence"/>
</dbReference>
<dbReference type="HAMAP" id="MF_01920">
    <property type="entry name" value="Helicase_Rep"/>
    <property type="match status" value="1"/>
</dbReference>
<dbReference type="Pfam" id="PF00580">
    <property type="entry name" value="UvrD-helicase"/>
    <property type="match status" value="1"/>
</dbReference>
<dbReference type="InterPro" id="IPR000212">
    <property type="entry name" value="DNA_helicase_UvrD/REP"/>
</dbReference>
<keyword evidence="7 11" id="KW-0238">DNA-binding</keyword>
<evidence type="ECO:0000256" key="2">
    <source>
        <dbReference type="ARBA" id="ARBA00022705"/>
    </source>
</evidence>
<dbReference type="PROSITE" id="PS51198">
    <property type="entry name" value="UVRD_HELICASE_ATP_BIND"/>
    <property type="match status" value="1"/>
</dbReference>
<dbReference type="CDD" id="cd18807">
    <property type="entry name" value="SF1_C_UvrD"/>
    <property type="match status" value="1"/>
</dbReference>
<comment type="subunit">
    <text evidence="11">Homodimer.</text>
</comment>
<dbReference type="InterPro" id="IPR014016">
    <property type="entry name" value="UvrD-like_ATP-bd"/>
</dbReference>
<dbReference type="InterPro" id="IPR005752">
    <property type="entry name" value="Helicase_Rep"/>
</dbReference>
<feature type="domain" description="UvrD-like helicase C-terminal" evidence="14">
    <location>
        <begin position="283"/>
        <end position="568"/>
    </location>
</feature>
<evidence type="ECO:0000259" key="14">
    <source>
        <dbReference type="PROSITE" id="PS51217"/>
    </source>
</evidence>
<dbReference type="PANTHER" id="PTHR11070:SF64">
    <property type="entry name" value="ATP-DEPENDENT DNA HELICASE REP"/>
    <property type="match status" value="1"/>
</dbReference>
<keyword evidence="8 11" id="KW-0413">Isomerase</keyword>
<dbReference type="InterPro" id="IPR014017">
    <property type="entry name" value="DNA_helicase_UvrD-like_C"/>
</dbReference>
<protein>
    <recommendedName>
        <fullName evidence="11">ATP-dependent DNA helicase Rep</fullName>
        <ecNumber evidence="11">5.6.2.4</ecNumber>
    </recommendedName>
    <alternativeName>
        <fullName evidence="11">DNA 3'-5' helicase Rep</fullName>
    </alternativeName>
</protein>
<evidence type="ECO:0000256" key="3">
    <source>
        <dbReference type="ARBA" id="ARBA00022741"/>
    </source>
</evidence>
<sequence length="673" mass="76757">MANRLNPRQQESVEYISGPLLVLAGAGSGKTSVITQKIAYLIQECGYKAHNIAAVTFTNKAAREMKERVGKLVKGRQSHGLIVSTFHNLGLNILRKEAAHTGLKSNFTLFDDHDSKALIKDIVLRTAPNAADEVDFFKNLISLWKNDLLEPDDLRGKMEDAIHTLAVEIYAEYNRMLSAYNAVDFDDLIRLPTLLFQSNADVLGKWQRRIRYLLVDEYQDTNISQYLLVKLLVGDDPRFTVVGDDDQSIYSWRGARPENLVKLQDDFPHLRLVKLEQNYRSTKLILNAANTVIDHNPHVFKKTLWSEMAHGEPIRIIRNPSEDAEAERVANEILHQHLVRKCSYKDFAILYRGNHQSRLMEMKLQQNRIPYKINGGTSFFSKAEIKDVMSYLRLLINPDDDAAFLRVINTPRREIGPATLEKLNEYAGARNVSLSAASSELGLREHLSERASERLTRFSSWLERTIKKLHTEENPVMVIREMVTDINYEAWLRQDSTTDAMAEKRLANVHILIDGLQSMLERGNEDDDSDLAIGDAIAKLVLRDLMERQEEENDEDAVQLMTLHASKGLEFPIVFMLGLEEEILPHRNSIESGDIEEERRLMYVGITRAQKSLTLTYASKRKQFGELIDCTPSRFIDELPEEDVTWIGVESEKPANTESNINTISNLRALLNS</sequence>
<feature type="domain" description="UvrD-like helicase ATP-binding" evidence="13">
    <location>
        <begin position="3"/>
        <end position="282"/>
    </location>
</feature>
<evidence type="ECO:0000256" key="11">
    <source>
        <dbReference type="HAMAP-Rule" id="MF_01920"/>
    </source>
</evidence>
<dbReference type="InterPro" id="IPR013986">
    <property type="entry name" value="DExx_box_DNA_helicase_dom_sf"/>
</dbReference>
<evidence type="ECO:0000256" key="8">
    <source>
        <dbReference type="ARBA" id="ARBA00023235"/>
    </source>
</evidence>
<dbReference type="GO" id="GO:0003697">
    <property type="term" value="F:single-stranded DNA binding"/>
    <property type="evidence" value="ECO:0007669"/>
    <property type="project" value="UniProtKB-UniRule"/>
</dbReference>
<dbReference type="InterPro" id="IPR027417">
    <property type="entry name" value="P-loop_NTPase"/>
</dbReference>
<evidence type="ECO:0000313" key="16">
    <source>
        <dbReference type="Proteomes" id="UP000295793"/>
    </source>
</evidence>
<keyword evidence="2 11" id="KW-0235">DNA replication</keyword>
<comment type="catalytic activity">
    <reaction evidence="9 11">
        <text>Couples ATP hydrolysis with the unwinding of duplex DNA by translocating in the 3'-5' direction.</text>
        <dbReference type="EC" id="5.6.2.4"/>
    </reaction>
</comment>
<comment type="function">
    <text evidence="11">Rep helicase is a single-stranded DNA-dependent ATPase involved in DNA replication; it can initiate unwinding at a nick in the DNA. It binds to the single-stranded DNA and acts in a progressive fashion along the DNA in the 3' to 5' direction.</text>
</comment>
<dbReference type="RefSeq" id="WP_132699083.1">
    <property type="nucleotide sequence ID" value="NZ_SLZR01000001.1"/>
</dbReference>
<feature type="binding site" evidence="11">
    <location>
        <position position="280"/>
    </location>
    <ligand>
        <name>ATP</name>
        <dbReference type="ChEBI" id="CHEBI:30616"/>
    </ligand>
</feature>
<comment type="caution">
    <text evidence="15">The sequence shown here is derived from an EMBL/GenBank/DDBJ whole genome shotgun (WGS) entry which is preliminary data.</text>
</comment>
<dbReference type="GO" id="GO:0006260">
    <property type="term" value="P:DNA replication"/>
    <property type="evidence" value="ECO:0007669"/>
    <property type="project" value="UniProtKB-UniRule"/>
</dbReference>
<reference evidence="15 16" key="1">
    <citation type="submission" date="2019-03" db="EMBL/GenBank/DDBJ databases">
        <title>Genomic Encyclopedia of Archaeal and Bacterial Type Strains, Phase II (KMG-II): from individual species to whole genera.</title>
        <authorList>
            <person name="Goeker M."/>
        </authorList>
    </citation>
    <scope>NUCLEOTIDE SEQUENCE [LARGE SCALE GENOMIC DNA]</scope>
    <source>
        <strain evidence="15 16">DSM 15388</strain>
    </source>
</reference>
<evidence type="ECO:0000256" key="6">
    <source>
        <dbReference type="ARBA" id="ARBA00022840"/>
    </source>
</evidence>
<dbReference type="NCBIfam" id="TIGR01074">
    <property type="entry name" value="rep"/>
    <property type="match status" value="1"/>
</dbReference>
<dbReference type="EMBL" id="SLZR01000001">
    <property type="protein sequence ID" value="TCS43918.1"/>
    <property type="molecule type" value="Genomic_DNA"/>
</dbReference>
<dbReference type="Pfam" id="PF13361">
    <property type="entry name" value="UvrD_C"/>
    <property type="match status" value="1"/>
</dbReference>
<keyword evidence="5 11" id="KW-0347">Helicase</keyword>
<dbReference type="AlphaFoldDB" id="A0A4R3IE97"/>
<evidence type="ECO:0000256" key="5">
    <source>
        <dbReference type="ARBA" id="ARBA00022806"/>
    </source>
</evidence>
<comment type="catalytic activity">
    <reaction evidence="10 11">
        <text>ATP + H2O = ADP + phosphate + H(+)</text>
        <dbReference type="Rhea" id="RHEA:13065"/>
        <dbReference type="ChEBI" id="CHEBI:15377"/>
        <dbReference type="ChEBI" id="CHEBI:15378"/>
        <dbReference type="ChEBI" id="CHEBI:30616"/>
        <dbReference type="ChEBI" id="CHEBI:43474"/>
        <dbReference type="ChEBI" id="CHEBI:456216"/>
        <dbReference type="EC" id="5.6.2.4"/>
    </reaction>
</comment>